<feature type="region of interest" description="Disordered" evidence="6">
    <location>
        <begin position="1"/>
        <end position="25"/>
    </location>
</feature>
<feature type="domain" description="SAM-dependent MTase RsmB/NOP-type" evidence="7">
    <location>
        <begin position="177"/>
        <end position="465"/>
    </location>
</feature>
<sequence>MGLSSARRRPRREGPSHSPAGKPGLAARQAAQRLLSAIVDARTPMDALTDDTHGHPHYLALDARDRSLVRAILMAALRHRGDLEALVTRFTERPLPDGAASLRAIIHVALAQILFLDVPNHSATDLAVAAAQADPRNRRFAGLVNALCRRAIRECEAIRAEIETQPVRAPQWFADRLEAVYGADRARAIEAVHRREAPIDLTLKDRSPANIAARAQTLDAWALPTGSLRLRHGTEIAALPGFDEGAFWVQDAAAAIPARLFGEVSGRHVADLCAAPGGKTAQLAALGAKVTAVDQSANRLKRLRANLDRLDLSQACETVAASLFDFTPDRPFDAVLLDAPCSSTGTVRRHPDVPWTKSDADIVKLADLQARMLARAATLVAPGGLLVFANCSLDPREGEDVARAFAADQDSFTIDAVSAAELPGLEDCLTAEGFVRTTPADLPAPAGEIAAGGVDGFFAARFRRTV</sequence>
<dbReference type="KEGG" id="rpod:E0E05_17125"/>
<evidence type="ECO:0000256" key="1">
    <source>
        <dbReference type="ARBA" id="ARBA00022603"/>
    </source>
</evidence>
<evidence type="ECO:0000256" key="2">
    <source>
        <dbReference type="ARBA" id="ARBA00022679"/>
    </source>
</evidence>
<evidence type="ECO:0000313" key="9">
    <source>
        <dbReference type="Proteomes" id="UP000293719"/>
    </source>
</evidence>
<evidence type="ECO:0000256" key="5">
    <source>
        <dbReference type="PROSITE-ProRule" id="PRU01023"/>
    </source>
</evidence>
<keyword evidence="4 5" id="KW-0694">RNA-binding</keyword>
<feature type="compositionally biased region" description="Basic residues" evidence="6">
    <location>
        <begin position="1"/>
        <end position="11"/>
    </location>
</feature>
<organism evidence="8 9">
    <name type="scientific">Roseitalea porphyridii</name>
    <dbReference type="NCBI Taxonomy" id="1852022"/>
    <lineage>
        <taxon>Bacteria</taxon>
        <taxon>Pseudomonadati</taxon>
        <taxon>Pseudomonadota</taxon>
        <taxon>Alphaproteobacteria</taxon>
        <taxon>Hyphomicrobiales</taxon>
        <taxon>Ahrensiaceae</taxon>
        <taxon>Roseitalea</taxon>
    </lineage>
</organism>
<dbReference type="OrthoDB" id="9810297at2"/>
<dbReference type="SUPFAM" id="SSF53335">
    <property type="entry name" value="S-adenosyl-L-methionine-dependent methyltransferases"/>
    <property type="match status" value="1"/>
</dbReference>
<accession>A0A4P6V5P8</accession>
<feature type="binding site" evidence="5">
    <location>
        <begin position="273"/>
        <end position="279"/>
    </location>
    <ligand>
        <name>S-adenosyl-L-methionine</name>
        <dbReference type="ChEBI" id="CHEBI:59789"/>
    </ligand>
</feature>
<dbReference type="InterPro" id="IPR049560">
    <property type="entry name" value="MeTrfase_RsmB-F_NOP2_cat"/>
</dbReference>
<dbReference type="GO" id="GO:0003723">
    <property type="term" value="F:RNA binding"/>
    <property type="evidence" value="ECO:0007669"/>
    <property type="project" value="UniProtKB-UniRule"/>
</dbReference>
<dbReference type="InterPro" id="IPR001678">
    <property type="entry name" value="MeTrfase_RsmB-F_NOP2_dom"/>
</dbReference>
<feature type="active site" description="Nucleophile" evidence="5">
    <location>
        <position position="391"/>
    </location>
</feature>
<dbReference type="Pfam" id="PF01189">
    <property type="entry name" value="Methyltr_RsmB-F"/>
    <property type="match status" value="1"/>
</dbReference>
<dbReference type="GO" id="GO:0001510">
    <property type="term" value="P:RNA methylation"/>
    <property type="evidence" value="ECO:0007669"/>
    <property type="project" value="InterPro"/>
</dbReference>
<dbReference type="Gene3D" id="1.10.940.10">
    <property type="entry name" value="NusB-like"/>
    <property type="match status" value="1"/>
</dbReference>
<evidence type="ECO:0000259" key="7">
    <source>
        <dbReference type="PROSITE" id="PS51686"/>
    </source>
</evidence>
<evidence type="ECO:0000256" key="6">
    <source>
        <dbReference type="SAM" id="MobiDB-lite"/>
    </source>
</evidence>
<keyword evidence="9" id="KW-1185">Reference proteome</keyword>
<evidence type="ECO:0000256" key="3">
    <source>
        <dbReference type="ARBA" id="ARBA00022691"/>
    </source>
</evidence>
<dbReference type="InterPro" id="IPR029063">
    <property type="entry name" value="SAM-dependent_MTases_sf"/>
</dbReference>
<evidence type="ECO:0000256" key="4">
    <source>
        <dbReference type="ARBA" id="ARBA00022884"/>
    </source>
</evidence>
<evidence type="ECO:0000313" key="8">
    <source>
        <dbReference type="EMBL" id="QBK32154.1"/>
    </source>
</evidence>
<dbReference type="Proteomes" id="UP000293719">
    <property type="component" value="Chromosome"/>
</dbReference>
<dbReference type="SUPFAM" id="SSF48013">
    <property type="entry name" value="NusB-like"/>
    <property type="match status" value="1"/>
</dbReference>
<dbReference type="PROSITE" id="PS51686">
    <property type="entry name" value="SAM_MT_RSMB_NOP"/>
    <property type="match status" value="1"/>
</dbReference>
<dbReference type="PANTHER" id="PTHR22807">
    <property type="entry name" value="NOP2 YEAST -RELATED NOL1/NOP2/FMU SUN DOMAIN-CONTAINING"/>
    <property type="match status" value="1"/>
</dbReference>
<proteinExistence type="inferred from homology"/>
<dbReference type="InterPro" id="IPR006027">
    <property type="entry name" value="NusB_RsmB_TIM44"/>
</dbReference>
<dbReference type="Pfam" id="PF01029">
    <property type="entry name" value="NusB"/>
    <property type="match status" value="1"/>
</dbReference>
<dbReference type="InterPro" id="IPR023267">
    <property type="entry name" value="RCMT"/>
</dbReference>
<dbReference type="PRINTS" id="PR02008">
    <property type="entry name" value="RCMTFAMILY"/>
</dbReference>
<name>A0A4P6V5P8_9HYPH</name>
<comment type="similarity">
    <text evidence="5">Belongs to the class I-like SAM-binding methyltransferase superfamily. RsmB/NOP family.</text>
</comment>
<dbReference type="PANTHER" id="PTHR22807:SF61">
    <property type="entry name" value="NOL1_NOP2_SUN FAMILY PROTEIN _ ANTITERMINATION NUSB DOMAIN-CONTAINING PROTEIN"/>
    <property type="match status" value="1"/>
</dbReference>
<dbReference type="GO" id="GO:0006355">
    <property type="term" value="P:regulation of DNA-templated transcription"/>
    <property type="evidence" value="ECO:0007669"/>
    <property type="project" value="InterPro"/>
</dbReference>
<gene>
    <name evidence="8" type="ORF">E0E05_17125</name>
</gene>
<comment type="caution">
    <text evidence="5">Lacks conserved residue(s) required for the propagation of feature annotation.</text>
</comment>
<dbReference type="InterPro" id="IPR035926">
    <property type="entry name" value="NusB-like_sf"/>
</dbReference>
<keyword evidence="2 5" id="KW-0808">Transferase</keyword>
<reference evidence="8 9" key="1">
    <citation type="journal article" date="2017" name="Int. J. Syst. Evol. Microbiol.">
        <title>Roseitalea porphyridii gen. nov., sp. nov., isolated from a red alga, and reclassification of Hoeflea suaedae Chung et al. 2013 as Pseudohoeflea suaedae gen. nov., comb. nov.</title>
        <authorList>
            <person name="Hyeon J.W."/>
            <person name="Jeong S.E."/>
            <person name="Baek K."/>
            <person name="Jeon C.O."/>
        </authorList>
    </citation>
    <scope>NUCLEOTIDE SEQUENCE [LARGE SCALE GENOMIC DNA]</scope>
    <source>
        <strain evidence="8 9">MA7-20</strain>
    </source>
</reference>
<keyword evidence="1 5" id="KW-0489">Methyltransferase</keyword>
<dbReference type="Gene3D" id="3.40.50.150">
    <property type="entry name" value="Vaccinia Virus protein VP39"/>
    <property type="match status" value="1"/>
</dbReference>
<dbReference type="EMBL" id="CP036532">
    <property type="protein sequence ID" value="QBK32154.1"/>
    <property type="molecule type" value="Genomic_DNA"/>
</dbReference>
<dbReference type="AlphaFoldDB" id="A0A4P6V5P8"/>
<dbReference type="GO" id="GO:0008173">
    <property type="term" value="F:RNA methyltransferase activity"/>
    <property type="evidence" value="ECO:0007669"/>
    <property type="project" value="InterPro"/>
</dbReference>
<dbReference type="CDD" id="cd02440">
    <property type="entry name" value="AdoMet_MTases"/>
    <property type="match status" value="1"/>
</dbReference>
<feature type="binding site" evidence="5">
    <location>
        <position position="294"/>
    </location>
    <ligand>
        <name>S-adenosyl-L-methionine</name>
        <dbReference type="ChEBI" id="CHEBI:59789"/>
    </ligand>
</feature>
<keyword evidence="3 5" id="KW-0949">S-adenosyl-L-methionine</keyword>
<feature type="binding site" evidence="5">
    <location>
        <position position="338"/>
    </location>
    <ligand>
        <name>S-adenosyl-L-methionine</name>
        <dbReference type="ChEBI" id="CHEBI:59789"/>
    </ligand>
</feature>
<protein>
    <submittedName>
        <fullName evidence="8">MFS transporter</fullName>
    </submittedName>
</protein>